<comment type="caution">
    <text evidence="1">The sequence shown here is derived from an EMBL/GenBank/DDBJ whole genome shotgun (WGS) entry which is preliminary data.</text>
</comment>
<reference evidence="1 2" key="1">
    <citation type="journal article" date="2022" name="New Phytol.">
        <title>Ecological generalism drives hyperdiversity of secondary metabolite gene clusters in xylarialean endophytes.</title>
        <authorList>
            <person name="Franco M.E.E."/>
            <person name="Wisecaver J.H."/>
            <person name="Arnold A.E."/>
            <person name="Ju Y.M."/>
            <person name="Slot J.C."/>
            <person name="Ahrendt S."/>
            <person name="Moore L.P."/>
            <person name="Eastman K.E."/>
            <person name="Scott K."/>
            <person name="Konkel Z."/>
            <person name="Mondo S.J."/>
            <person name="Kuo A."/>
            <person name="Hayes R.D."/>
            <person name="Haridas S."/>
            <person name="Andreopoulos B."/>
            <person name="Riley R."/>
            <person name="LaButti K."/>
            <person name="Pangilinan J."/>
            <person name="Lipzen A."/>
            <person name="Amirebrahimi M."/>
            <person name="Yan J."/>
            <person name="Adam C."/>
            <person name="Keymanesh K."/>
            <person name="Ng V."/>
            <person name="Louie K."/>
            <person name="Northen T."/>
            <person name="Drula E."/>
            <person name="Henrissat B."/>
            <person name="Hsieh H.M."/>
            <person name="Youens-Clark K."/>
            <person name="Lutzoni F."/>
            <person name="Miadlikowska J."/>
            <person name="Eastwood D.C."/>
            <person name="Hamelin R.C."/>
            <person name="Grigoriev I.V."/>
            <person name="U'Ren J.M."/>
        </authorList>
    </citation>
    <scope>NUCLEOTIDE SEQUENCE [LARGE SCALE GENOMIC DNA]</scope>
    <source>
        <strain evidence="1 2">ER1909</strain>
    </source>
</reference>
<evidence type="ECO:0000313" key="2">
    <source>
        <dbReference type="Proteomes" id="UP001497680"/>
    </source>
</evidence>
<dbReference type="EMBL" id="MU394301">
    <property type="protein sequence ID" value="KAI6088419.1"/>
    <property type="molecule type" value="Genomic_DNA"/>
</dbReference>
<proteinExistence type="predicted"/>
<accession>A0ACC0D6S3</accession>
<sequence>MKGPTAALCLLAVGALAAPVTIQSNAPTNVPTDVREATQQTQQAYALPKPKMLLSLFAPSQVSHEKHPKILVAEDGRRVQLPDHLAGAKSWETPNVLHFLTSLTHKKKQSPFPESSIMEEETKANSAETEPQETIVELETKASRESWTYIPYISKDNVLRFRCVRKAADSVMVAVPMMAAFAILMVLGILRYTYARRSFRSCKHGSIRLPVEERPMLTRSLSVACRSCTVESTSKPDSSQSTMNEKSEAT</sequence>
<organism evidence="1 2">
    <name type="scientific">Hypoxylon rubiginosum</name>
    <dbReference type="NCBI Taxonomy" id="110542"/>
    <lineage>
        <taxon>Eukaryota</taxon>
        <taxon>Fungi</taxon>
        <taxon>Dikarya</taxon>
        <taxon>Ascomycota</taxon>
        <taxon>Pezizomycotina</taxon>
        <taxon>Sordariomycetes</taxon>
        <taxon>Xylariomycetidae</taxon>
        <taxon>Xylariales</taxon>
        <taxon>Hypoxylaceae</taxon>
        <taxon>Hypoxylon</taxon>
    </lineage>
</organism>
<protein>
    <submittedName>
        <fullName evidence="1">Uncharacterized protein</fullName>
    </submittedName>
</protein>
<evidence type="ECO:0000313" key="1">
    <source>
        <dbReference type="EMBL" id="KAI6088419.1"/>
    </source>
</evidence>
<name>A0ACC0D6S3_9PEZI</name>
<dbReference type="Proteomes" id="UP001497680">
    <property type="component" value="Unassembled WGS sequence"/>
</dbReference>
<gene>
    <name evidence="1" type="ORF">F4821DRAFT_88492</name>
</gene>
<keyword evidence="2" id="KW-1185">Reference proteome</keyword>